<dbReference type="InterPro" id="IPR009326">
    <property type="entry name" value="DUF984"/>
</dbReference>
<name>A0ABQ6IDE4_9MICO</name>
<evidence type="ECO:0000313" key="3">
    <source>
        <dbReference type="Proteomes" id="UP001157125"/>
    </source>
</evidence>
<dbReference type="Proteomes" id="UP001157125">
    <property type="component" value="Unassembled WGS sequence"/>
</dbReference>
<dbReference type="SUPFAM" id="SSF88697">
    <property type="entry name" value="PUA domain-like"/>
    <property type="match status" value="1"/>
</dbReference>
<protein>
    <recommendedName>
        <fullName evidence="1">ASCH domain-containing protein</fullName>
    </recommendedName>
</protein>
<feature type="domain" description="ASCH" evidence="1">
    <location>
        <begin position="33"/>
        <end position="155"/>
    </location>
</feature>
<organism evidence="2 3">
    <name type="scientific">Demequina litorisediminis</name>
    <dbReference type="NCBI Taxonomy" id="1849022"/>
    <lineage>
        <taxon>Bacteria</taxon>
        <taxon>Bacillati</taxon>
        <taxon>Actinomycetota</taxon>
        <taxon>Actinomycetes</taxon>
        <taxon>Micrococcales</taxon>
        <taxon>Demequinaceae</taxon>
        <taxon>Demequina</taxon>
    </lineage>
</organism>
<reference evidence="3" key="1">
    <citation type="journal article" date="2019" name="Int. J. Syst. Evol. Microbiol.">
        <title>The Global Catalogue of Microorganisms (GCM) 10K type strain sequencing project: providing services to taxonomists for standard genome sequencing and annotation.</title>
        <authorList>
            <consortium name="The Broad Institute Genomics Platform"/>
            <consortium name="The Broad Institute Genome Sequencing Center for Infectious Disease"/>
            <person name="Wu L."/>
            <person name="Ma J."/>
        </authorList>
    </citation>
    <scope>NUCLEOTIDE SEQUENCE [LARGE SCALE GENOMIC DNA]</scope>
    <source>
        <strain evidence="3">NBRC 112299</strain>
    </source>
</reference>
<dbReference type="PANTHER" id="PTHR39203">
    <property type="entry name" value="CYTOPLASMIC PROTEIN-RELATED"/>
    <property type="match status" value="1"/>
</dbReference>
<dbReference type="PANTHER" id="PTHR39203:SF1">
    <property type="entry name" value="CYTOPLASMIC PROTEIN"/>
    <property type="match status" value="1"/>
</dbReference>
<evidence type="ECO:0000259" key="1">
    <source>
        <dbReference type="SMART" id="SM01022"/>
    </source>
</evidence>
<gene>
    <name evidence="2" type="ORF">GCM10025876_16400</name>
</gene>
<dbReference type="CDD" id="cd06553">
    <property type="entry name" value="ASCH_Ef3133_like"/>
    <property type="match status" value="1"/>
</dbReference>
<comment type="caution">
    <text evidence="2">The sequence shown here is derived from an EMBL/GenBank/DDBJ whole genome shotgun (WGS) entry which is preliminary data.</text>
</comment>
<sequence length="195" mass="20976">MSLSDPVTPAVAEFWAARRAEDPSLPEPMPEVWAFGATAEHADALLALVLAGTKTGTASSLWDYEHTGDPIPAVGDFSIILDGAGEPHALLRTTAIDVVPFNEVTAEHAHSEGEGDQTLSYWRASHERYWREHSESPRGFESDMPIICERFEPAVPGELESDRHARGAGFTIVTCHDTAPSTLSPGMRAGGPNST</sequence>
<dbReference type="RefSeq" id="WP_348523515.1">
    <property type="nucleotide sequence ID" value="NZ_BSUN01000001.1"/>
</dbReference>
<dbReference type="InterPro" id="IPR007374">
    <property type="entry name" value="ASCH_domain"/>
</dbReference>
<dbReference type="InterPro" id="IPR015947">
    <property type="entry name" value="PUA-like_sf"/>
</dbReference>
<proteinExistence type="predicted"/>
<dbReference type="EMBL" id="BSUN01000001">
    <property type="protein sequence ID" value="GMA35436.1"/>
    <property type="molecule type" value="Genomic_DNA"/>
</dbReference>
<dbReference type="SMART" id="SM01022">
    <property type="entry name" value="ASCH"/>
    <property type="match status" value="1"/>
</dbReference>
<evidence type="ECO:0000313" key="2">
    <source>
        <dbReference type="EMBL" id="GMA35436.1"/>
    </source>
</evidence>
<keyword evidence="3" id="KW-1185">Reference proteome</keyword>
<dbReference type="Pfam" id="PF04266">
    <property type="entry name" value="ASCH"/>
    <property type="match status" value="1"/>
</dbReference>
<accession>A0ABQ6IDE4</accession>
<dbReference type="Gene3D" id="3.10.400.10">
    <property type="entry name" value="Sulfate adenylyltransferase"/>
    <property type="match status" value="1"/>
</dbReference>